<dbReference type="Proteomes" id="UP001320768">
    <property type="component" value="Unassembled WGS sequence"/>
</dbReference>
<evidence type="ECO:0000313" key="3">
    <source>
        <dbReference type="Proteomes" id="UP001320768"/>
    </source>
</evidence>
<dbReference type="EMBL" id="JAKUDN010000002">
    <property type="protein sequence ID" value="MCP8352080.1"/>
    <property type="molecule type" value="Genomic_DNA"/>
</dbReference>
<evidence type="ECO:0000313" key="2">
    <source>
        <dbReference type="EMBL" id="MCP8352080.1"/>
    </source>
</evidence>
<dbReference type="InterPro" id="IPR023753">
    <property type="entry name" value="FAD/NAD-binding_dom"/>
</dbReference>
<dbReference type="InterPro" id="IPR009051">
    <property type="entry name" value="Helical_ferredxn"/>
</dbReference>
<dbReference type="PRINTS" id="PR00469">
    <property type="entry name" value="PNDRDTASEII"/>
</dbReference>
<evidence type="ECO:0000259" key="1">
    <source>
        <dbReference type="Pfam" id="PF07992"/>
    </source>
</evidence>
<sequence length="998" mass="111370">MMKLTRAQLTELKHTQEVDQCFLTSLESPLAALLLQFRAGTSLGDDKILALSEALNDFLVAQFGVHEAYDQLQQKLHYYDVCEYFYQEISKPAIRKLRTAPENIIANSVHDYAKTLNDEVVCINGLLKKFSKAALSEWCQYVWITQSEPFIHWQIFNIPKKMVFEHLVTVKSPVLRTDYTFTGATLDAGKIERQVNYCIDCHFKDNDSCSKGLIDRRTQTYKINPLGKALTGCPLGQKISQMHVLRKKKSIIASLAMTMIDNPLCILTGDRICNDCMAACIYQKFDPVDTPSVESNTLSMVLSLPYGAEIYLLLARWNPLQQKDYMLTHKFGGNAAVIGMGPAGAAMSYYLLRKGAQVFAFDGLPIRAEKGDISSPIKDFYPWAKAFMEGVPLGLGGVMDYGVTARWDKRLLALLWVLLYRFPRFSMQGNTRFGGALTLTRLQELGFSQVVLATGAGLPQAHPVQKHPGMMFANEFLMHLQTTGVMHQTLQWGMSLPIRVVGGGLTAIDAATEALVYYIRWVEQVAFWFDQVNNDLLCHGMDEYRAEKVLVWLEHGRKVREYRRLGQPEKIKEFIDACGGVSVLYRRSMQESPAYRTNHIELTKALEQGVHYIEHCHVERAITDKSGYVSNLLCRIEDKESALPAATVLFATGSKPNVSYFYEHRSDLQTEGGYYKRSGHATAESEVFPNYVTILGDLHPEYQGSVVGALASAKDTQSMVASLVSGHELCVQKIHDTIGIRAMGIKQSGDIMIINISSERNLPIGSYLKLVVYTPDQTQSIVNAVVVTPTEAWVLVDHAQALLTGRVMGIQGPIGTRLVAKKCSDNVLVVADKMGMIWACAIAYALTAQGKRVVLYADTEIDQKLGDRFSVIKVTEALLEDVNSSQDIYFCVQGAMLQYYQTLNLAAKSVSAVVDGPMMCGLKGICGQCIQWQVADDGTALKAVYACSWQNQPIELIDVGHLISKQVIQADRAALYRNWTKHKHQQGEQYYDGIDTVV</sequence>
<dbReference type="Gene3D" id="3.50.50.60">
    <property type="entry name" value="FAD/NAD(P)-binding domain"/>
    <property type="match status" value="2"/>
</dbReference>
<protein>
    <submittedName>
        <fullName evidence="2">FAD-dependent oxidoreductase</fullName>
    </submittedName>
</protein>
<dbReference type="InterPro" id="IPR036188">
    <property type="entry name" value="FAD/NAD-bd_sf"/>
</dbReference>
<accession>A0ABT1L5S3</accession>
<dbReference type="RefSeq" id="WP_258569190.1">
    <property type="nucleotide sequence ID" value="NZ_JAKUDN010000002.1"/>
</dbReference>
<feature type="domain" description="FAD/NAD(P)-binding" evidence="1">
    <location>
        <begin position="442"/>
        <end position="675"/>
    </location>
</feature>
<dbReference type="Gene3D" id="1.10.1060.10">
    <property type="entry name" value="Alpha-helical ferredoxin"/>
    <property type="match status" value="1"/>
</dbReference>
<organism evidence="2 3">
    <name type="scientific">Candidatus Synchoanobacter obligatus</name>
    <dbReference type="NCBI Taxonomy" id="2919597"/>
    <lineage>
        <taxon>Bacteria</taxon>
        <taxon>Pseudomonadati</taxon>
        <taxon>Pseudomonadota</taxon>
        <taxon>Gammaproteobacteria</taxon>
        <taxon>Candidatus Comchoanobacterales</taxon>
        <taxon>Candidatus Comchoanobacteraceae</taxon>
        <taxon>Candidatus Synchoanobacter</taxon>
    </lineage>
</organism>
<reference evidence="2 3" key="1">
    <citation type="journal article" date="2022" name="Nat. Microbiol.">
        <title>The microbiome of a bacterivorous marine choanoflagellate contains a resource-demanding obligate bacterial associate.</title>
        <authorList>
            <person name="Needham D.M."/>
            <person name="Poirier C."/>
            <person name="Bachy C."/>
            <person name="George E.E."/>
            <person name="Wilken S."/>
            <person name="Yung C.C.M."/>
            <person name="Limardo A.J."/>
            <person name="Morando M."/>
            <person name="Sudek L."/>
            <person name="Malmstrom R.R."/>
            <person name="Keeling P.J."/>
            <person name="Santoro A.E."/>
            <person name="Worden A.Z."/>
        </authorList>
    </citation>
    <scope>NUCLEOTIDE SEQUENCE [LARGE SCALE GENOMIC DNA]</scope>
    <source>
        <strain evidence="2 3">Comchoano-2</strain>
    </source>
</reference>
<dbReference type="SUPFAM" id="SSF51971">
    <property type="entry name" value="Nucleotide-binding domain"/>
    <property type="match status" value="1"/>
</dbReference>
<gene>
    <name evidence="2" type="ORF">MKS91_02110</name>
</gene>
<name>A0ABT1L5S3_9GAMM</name>
<keyword evidence="3" id="KW-1185">Reference proteome</keyword>
<comment type="caution">
    <text evidence="2">The sequence shown here is derived from an EMBL/GenBank/DDBJ whole genome shotgun (WGS) entry which is preliminary data.</text>
</comment>
<proteinExistence type="predicted"/>
<dbReference type="Pfam" id="PF07992">
    <property type="entry name" value="Pyr_redox_2"/>
    <property type="match status" value="1"/>
</dbReference>
<dbReference type="PRINTS" id="PR00368">
    <property type="entry name" value="FADPNR"/>
</dbReference>